<keyword evidence="3" id="KW-1185">Reference proteome</keyword>
<accession>A0A319DVX9</accession>
<feature type="domain" description="F-box" evidence="1">
    <location>
        <begin position="1"/>
        <end position="51"/>
    </location>
</feature>
<dbReference type="Proteomes" id="UP000248423">
    <property type="component" value="Unassembled WGS sequence"/>
</dbReference>
<gene>
    <name evidence="2" type="ORF">BO78DRAFT_239117</name>
</gene>
<dbReference type="SUPFAM" id="SSF81383">
    <property type="entry name" value="F-box domain"/>
    <property type="match status" value="1"/>
</dbReference>
<dbReference type="OrthoDB" id="4191831at2759"/>
<sequence length="518" mass="60560">MAMDLPDELWIQIFGYLEQSTLLKVSSMSRRWHSLSREQLSLKIHWDWEKIQWFHIVQSMKTLFRNPRLLKYIQKVEILCSDRKNPRLNPPEPKYYPRWKDDFLEKVLLDTVDSIGIPDPHRWREAIKEPDPWAYVALLLPNLSNLRSLKLDHSSIGMCGWPALIFNHLTSGQILNSRFERPFNRLEVLDYGSNVPDTSAWPYTRSWGDYPRWPEADPEEFLGLFRLKGVKHLGVWLRWSKFSLDASPGTQLNLAQLQTLVLARTRMDDDVPKILQLTTSLRSLHLGLEYDFLSFTDTFHDLSFAANDQHIRDGLLMLKDQLEHLSIDLHYHMRAEDETPQHPQQWRGRFDHVNYAFLKSFTRLKTLEVPVEMLMGSSNPSQQNMSGLFPSCLEKLALRGDLLGFFRNLDTIDPLGYWTEIRIFECVQRFLNLHDRALQVPHLKQIIIRLTRSAGRLCAYDLGPLNCKGLTENYGILVQGRVGQMTPGYWTNQALRDVDAEGGDYDENGWDKYYVLPY</sequence>
<organism evidence="2 3">
    <name type="scientific">Aspergillus sclerotiicarbonarius (strain CBS 121057 / IBT 28362)</name>
    <dbReference type="NCBI Taxonomy" id="1448318"/>
    <lineage>
        <taxon>Eukaryota</taxon>
        <taxon>Fungi</taxon>
        <taxon>Dikarya</taxon>
        <taxon>Ascomycota</taxon>
        <taxon>Pezizomycotina</taxon>
        <taxon>Eurotiomycetes</taxon>
        <taxon>Eurotiomycetidae</taxon>
        <taxon>Eurotiales</taxon>
        <taxon>Aspergillaceae</taxon>
        <taxon>Aspergillus</taxon>
        <taxon>Aspergillus subgen. Circumdati</taxon>
    </lineage>
</organism>
<proteinExistence type="predicted"/>
<dbReference type="AlphaFoldDB" id="A0A319DVX9"/>
<dbReference type="PROSITE" id="PS50181">
    <property type="entry name" value="FBOX"/>
    <property type="match status" value="1"/>
</dbReference>
<dbReference type="SMART" id="SM00256">
    <property type="entry name" value="FBOX"/>
    <property type="match status" value="1"/>
</dbReference>
<evidence type="ECO:0000259" key="1">
    <source>
        <dbReference type="PROSITE" id="PS50181"/>
    </source>
</evidence>
<reference evidence="2 3" key="1">
    <citation type="submission" date="2018-02" db="EMBL/GenBank/DDBJ databases">
        <title>The genomes of Aspergillus section Nigri reveals drivers in fungal speciation.</title>
        <authorList>
            <consortium name="DOE Joint Genome Institute"/>
            <person name="Vesth T.C."/>
            <person name="Nybo J."/>
            <person name="Theobald S."/>
            <person name="Brandl J."/>
            <person name="Frisvad J.C."/>
            <person name="Nielsen K.F."/>
            <person name="Lyhne E.K."/>
            <person name="Kogle M.E."/>
            <person name="Kuo A."/>
            <person name="Riley R."/>
            <person name="Clum A."/>
            <person name="Nolan M."/>
            <person name="Lipzen A."/>
            <person name="Salamov A."/>
            <person name="Henrissat B."/>
            <person name="Wiebenga A."/>
            <person name="De vries R.P."/>
            <person name="Grigoriev I.V."/>
            <person name="Mortensen U.H."/>
            <person name="Andersen M.R."/>
            <person name="Baker S.E."/>
        </authorList>
    </citation>
    <scope>NUCLEOTIDE SEQUENCE [LARGE SCALE GENOMIC DNA]</scope>
    <source>
        <strain evidence="2 3">CBS 121057</strain>
    </source>
</reference>
<dbReference type="InterPro" id="IPR032675">
    <property type="entry name" value="LRR_dom_sf"/>
</dbReference>
<protein>
    <recommendedName>
        <fullName evidence="1">F-box domain-containing protein</fullName>
    </recommendedName>
</protein>
<evidence type="ECO:0000313" key="3">
    <source>
        <dbReference type="Proteomes" id="UP000248423"/>
    </source>
</evidence>
<dbReference type="Pfam" id="PF12937">
    <property type="entry name" value="F-box-like"/>
    <property type="match status" value="1"/>
</dbReference>
<dbReference type="InterPro" id="IPR001810">
    <property type="entry name" value="F-box_dom"/>
</dbReference>
<dbReference type="SUPFAM" id="SSF52047">
    <property type="entry name" value="RNI-like"/>
    <property type="match status" value="1"/>
</dbReference>
<name>A0A319DVX9_ASPSB</name>
<evidence type="ECO:0000313" key="2">
    <source>
        <dbReference type="EMBL" id="PYI01941.1"/>
    </source>
</evidence>
<dbReference type="Gene3D" id="3.80.10.10">
    <property type="entry name" value="Ribonuclease Inhibitor"/>
    <property type="match status" value="1"/>
</dbReference>
<dbReference type="CDD" id="cd09917">
    <property type="entry name" value="F-box_SF"/>
    <property type="match status" value="1"/>
</dbReference>
<dbReference type="VEuPathDB" id="FungiDB:BO78DRAFT_239117"/>
<dbReference type="EMBL" id="KZ826404">
    <property type="protein sequence ID" value="PYI01941.1"/>
    <property type="molecule type" value="Genomic_DNA"/>
</dbReference>
<dbReference type="InterPro" id="IPR036047">
    <property type="entry name" value="F-box-like_dom_sf"/>
</dbReference>
<dbReference type="Gene3D" id="1.20.1280.50">
    <property type="match status" value="1"/>
</dbReference>